<evidence type="ECO:0000256" key="1">
    <source>
        <dbReference type="SAM" id="MobiDB-lite"/>
    </source>
</evidence>
<dbReference type="AlphaFoldDB" id="A0A484IGN8"/>
<dbReference type="Proteomes" id="UP000294299">
    <property type="component" value="Chromosome NFRAN"/>
</dbReference>
<accession>A0A484IGN8</accession>
<keyword evidence="4" id="KW-1185">Reference proteome</keyword>
<dbReference type="GeneID" id="39421980"/>
<keyword evidence="2" id="KW-0472">Membrane</keyword>
<reference evidence="3 4" key="1">
    <citation type="submission" date="2019-02" db="EMBL/GenBank/DDBJ databases">
        <authorList>
            <person name="Lehtovirta-Morley E L."/>
        </authorList>
    </citation>
    <scope>NUCLEOTIDE SEQUENCE [LARGE SCALE GENOMIC DNA]</scope>
    <source>
        <strain evidence="3">NFRAN1</strain>
    </source>
</reference>
<feature type="transmembrane region" description="Helical" evidence="2">
    <location>
        <begin position="581"/>
        <end position="602"/>
    </location>
</feature>
<keyword evidence="2" id="KW-1133">Transmembrane helix</keyword>
<protein>
    <submittedName>
        <fullName evidence="3">Uncharacterized protein</fullName>
    </submittedName>
</protein>
<sequence length="688" mass="77331">MERPQECRPWTIEEIDDLNNERQQPCNCYTRPEQPPKEEKPPCSHDKKKDCCELLLEILRNGRLPEKFEIHKPKQSIKVKTANLCCKFSHKTSVVPVLMLFLKRFLQGKRPVSDFEEKIQDYLGSLPDERIEALTVGLKAYEQVPIGVRKCAFEDRFDDCENPEVLDPRFFFKVWVQEAIRLGREILYDRVPGPGKVRPWERIFPKDADVKGTPKLTAPWPWICAVNPLGDNREWFKNNDVTEPGNIPIEKFIFEKHEFSRICKQDTSKPVEPNKFHLICMNEEAPTISGGFGGIGTCHGNSRYNYSQGGKTYCLKIPEVEPGDSVTLRGLNFFSMNSKVLLKKIDGPFENIPPINCTVLGDQETPDDIHTCQVQDLMTFTIPTRVKDKDGLNNIPLPPGRYSVQVQVPNEIGYAPLPGSAPSEFLSNIVWLDVMVHPTESFRYFTDYAFCHEETDGPGSDEPWFQAFSVTFAPGESGTGNITMIGQRHIEIVKGDDVDSGEPISISAPPLFQGSFQKGMACAIAIIGLEVDSEDAAKKQIKDFADAYLEYWKSFFTQTLVAADLEIVKELIRAGIATSTVITAGIGGLIAIALIGVLYALWAPADPIAVDFMILSAVGLHDLTNPNKPIPPPYSRSFGELGLSVTPLQTKPEDIQPGGTHRTYSEDRIYTSSEENSKYRFTYKVQRI</sequence>
<evidence type="ECO:0000313" key="4">
    <source>
        <dbReference type="Proteomes" id="UP000294299"/>
    </source>
</evidence>
<evidence type="ECO:0000313" key="3">
    <source>
        <dbReference type="EMBL" id="VFJ15182.1"/>
    </source>
</evidence>
<dbReference type="KEGG" id="nfn:NFRAN_2859"/>
<feature type="region of interest" description="Disordered" evidence="1">
    <location>
        <begin position="27"/>
        <end position="47"/>
    </location>
</feature>
<keyword evidence="2" id="KW-0812">Transmembrane</keyword>
<organism evidence="3 4">
    <name type="scientific">Candidatus Nitrosocosmicus franklandianus</name>
    <dbReference type="NCBI Taxonomy" id="1798806"/>
    <lineage>
        <taxon>Archaea</taxon>
        <taxon>Nitrososphaerota</taxon>
        <taxon>Nitrososphaeria</taxon>
        <taxon>Nitrososphaerales</taxon>
        <taxon>Nitrososphaeraceae</taxon>
        <taxon>Candidatus Nitrosocosmicus</taxon>
    </lineage>
</organism>
<feature type="compositionally biased region" description="Basic and acidic residues" evidence="1">
    <location>
        <begin position="34"/>
        <end position="47"/>
    </location>
</feature>
<dbReference type="EMBL" id="LR216287">
    <property type="protein sequence ID" value="VFJ15182.1"/>
    <property type="molecule type" value="Genomic_DNA"/>
</dbReference>
<name>A0A484IGN8_9ARCH</name>
<gene>
    <name evidence="3" type="ORF">NFRAN_2859</name>
</gene>
<dbReference type="RefSeq" id="WP_134485171.1">
    <property type="nucleotide sequence ID" value="NZ_LR216287.1"/>
</dbReference>
<evidence type="ECO:0000256" key="2">
    <source>
        <dbReference type="SAM" id="Phobius"/>
    </source>
</evidence>
<proteinExistence type="predicted"/>